<dbReference type="GO" id="GO:0003677">
    <property type="term" value="F:DNA binding"/>
    <property type="evidence" value="ECO:0007669"/>
    <property type="project" value="UniProtKB-UniRule"/>
</dbReference>
<keyword evidence="4 6" id="KW-0238">DNA-binding</keyword>
<evidence type="ECO:0000259" key="8">
    <source>
        <dbReference type="Pfam" id="PF20772"/>
    </source>
</evidence>
<comment type="similarity">
    <text evidence="1 6">Belongs to the TACO1 family.</text>
</comment>
<name>A0A1E5FYL8_9FIRM</name>
<dbReference type="InterPro" id="IPR026564">
    <property type="entry name" value="Transcrip_reg_TACO1-like_dom3"/>
</dbReference>
<proteinExistence type="inferred from homology"/>
<dbReference type="InterPro" id="IPR049083">
    <property type="entry name" value="TACO1_YebC_N"/>
</dbReference>
<dbReference type="NCBIfam" id="NF009044">
    <property type="entry name" value="PRK12378.1"/>
    <property type="match status" value="1"/>
</dbReference>
<comment type="subcellular location">
    <subcellularLocation>
        <location evidence="6">Cytoplasm</location>
    </subcellularLocation>
</comment>
<keyword evidence="10" id="KW-1185">Reference proteome</keyword>
<evidence type="ECO:0000256" key="4">
    <source>
        <dbReference type="ARBA" id="ARBA00023125"/>
    </source>
</evidence>
<reference evidence="9 10" key="1">
    <citation type="submission" date="2016-09" db="EMBL/GenBank/DDBJ databases">
        <title>Draft genome sequence for the type strain of Desulfuribacillus alkaliarsenatis AHT28, an obligately anaerobic, sulfidogenic bacterium isolated from Russian soda lake sediments.</title>
        <authorList>
            <person name="Abin C.A."/>
            <person name="Hollibaugh J.T."/>
        </authorList>
    </citation>
    <scope>NUCLEOTIDE SEQUENCE [LARGE SCALE GENOMIC DNA]</scope>
    <source>
        <strain evidence="9 10">AHT28</strain>
    </source>
</reference>
<dbReference type="AlphaFoldDB" id="A0A1E5FYL8"/>
<feature type="domain" description="TACO1/YebC-like second and third" evidence="7">
    <location>
        <begin position="82"/>
        <end position="239"/>
    </location>
</feature>
<dbReference type="NCBIfam" id="NF001030">
    <property type="entry name" value="PRK00110.1"/>
    <property type="match status" value="1"/>
</dbReference>
<gene>
    <name evidence="9" type="ORF">BHF68_12520</name>
</gene>
<dbReference type="InterPro" id="IPR048300">
    <property type="entry name" value="TACO1_YebC-like_2nd/3rd_dom"/>
</dbReference>
<evidence type="ECO:0000256" key="3">
    <source>
        <dbReference type="ARBA" id="ARBA00023015"/>
    </source>
</evidence>
<keyword evidence="3 6" id="KW-0805">Transcription regulation</keyword>
<dbReference type="Pfam" id="PF01709">
    <property type="entry name" value="Transcrip_reg"/>
    <property type="match status" value="1"/>
</dbReference>
<dbReference type="STRING" id="766136.BHF68_12520"/>
<feature type="domain" description="TACO1/YebC-like N-terminal" evidence="8">
    <location>
        <begin position="5"/>
        <end position="76"/>
    </location>
</feature>
<dbReference type="HAMAP" id="MF_00693">
    <property type="entry name" value="Transcrip_reg_TACO1"/>
    <property type="match status" value="1"/>
</dbReference>
<dbReference type="InterPro" id="IPR002876">
    <property type="entry name" value="Transcrip_reg_TACO1-like"/>
</dbReference>
<evidence type="ECO:0000313" key="10">
    <source>
        <dbReference type="Proteomes" id="UP000094296"/>
    </source>
</evidence>
<organism evidence="9 10">
    <name type="scientific">Desulfuribacillus alkaliarsenatis</name>
    <dbReference type="NCBI Taxonomy" id="766136"/>
    <lineage>
        <taxon>Bacteria</taxon>
        <taxon>Bacillati</taxon>
        <taxon>Bacillota</taxon>
        <taxon>Desulfuribacillia</taxon>
        <taxon>Desulfuribacillales</taxon>
        <taxon>Desulfuribacillaceae</taxon>
        <taxon>Desulfuribacillus</taxon>
    </lineage>
</organism>
<protein>
    <recommendedName>
        <fullName evidence="6">Probable transcriptional regulatory protein BHF68_12520</fullName>
    </recommendedName>
</protein>
<dbReference type="OrthoDB" id="9781053at2"/>
<dbReference type="Proteomes" id="UP000094296">
    <property type="component" value="Unassembled WGS sequence"/>
</dbReference>
<dbReference type="GO" id="GO:0005829">
    <property type="term" value="C:cytosol"/>
    <property type="evidence" value="ECO:0007669"/>
    <property type="project" value="TreeGrafter"/>
</dbReference>
<dbReference type="SUPFAM" id="SSF75625">
    <property type="entry name" value="YebC-like"/>
    <property type="match status" value="1"/>
</dbReference>
<comment type="caution">
    <text evidence="9">The sequence shown here is derived from an EMBL/GenBank/DDBJ whole genome shotgun (WGS) entry which is preliminary data.</text>
</comment>
<dbReference type="Gene3D" id="1.10.10.200">
    <property type="match status" value="1"/>
</dbReference>
<keyword evidence="5 6" id="KW-0804">Transcription</keyword>
<dbReference type="InterPro" id="IPR029072">
    <property type="entry name" value="YebC-like"/>
</dbReference>
<dbReference type="FunFam" id="3.30.70.980:FF:000002">
    <property type="entry name" value="Probable transcriptional regulatory protein YebC"/>
    <property type="match status" value="1"/>
</dbReference>
<dbReference type="PANTHER" id="PTHR12532">
    <property type="entry name" value="TRANSLATIONAL ACTIVATOR OF CYTOCHROME C OXIDASE 1"/>
    <property type="match status" value="1"/>
</dbReference>
<dbReference type="GO" id="GO:0006355">
    <property type="term" value="P:regulation of DNA-templated transcription"/>
    <property type="evidence" value="ECO:0007669"/>
    <property type="project" value="UniProtKB-UniRule"/>
</dbReference>
<dbReference type="EMBL" id="MIJE01000036">
    <property type="protein sequence ID" value="OEF95660.1"/>
    <property type="molecule type" value="Genomic_DNA"/>
</dbReference>
<evidence type="ECO:0000256" key="2">
    <source>
        <dbReference type="ARBA" id="ARBA00022490"/>
    </source>
</evidence>
<dbReference type="FunFam" id="1.10.10.200:FF:000002">
    <property type="entry name" value="Probable transcriptional regulatory protein CLM62_37755"/>
    <property type="match status" value="1"/>
</dbReference>
<sequence>MAGHSKWKNIAHRKGKQDAARGKIFTRLSKEIMVAARQGGGDPTANARLRLAISKAREHNMPNDNIERVIKKATGELEGVNYEEISYEGYGPAGVAVYVEVVTDSRNRAASDMRHIFSKYGGNLGESGCVSWMFDKKGIININKADITIDEEELLLLALDAGADDLIGDEDAFEIVTEPDSFEQVKEQLVAADIQINSSEITMVPQNTISLTGDDAKKMLKLMEKLEENDDVQNVYANFDISDEDMQKYHS</sequence>
<evidence type="ECO:0000313" key="9">
    <source>
        <dbReference type="EMBL" id="OEF95660.1"/>
    </source>
</evidence>
<dbReference type="PANTHER" id="PTHR12532:SF6">
    <property type="entry name" value="TRANSCRIPTIONAL REGULATORY PROTEIN YEBC-RELATED"/>
    <property type="match status" value="1"/>
</dbReference>
<dbReference type="NCBIfam" id="TIGR01033">
    <property type="entry name" value="YebC/PmpR family DNA-binding transcriptional regulator"/>
    <property type="match status" value="1"/>
</dbReference>
<keyword evidence="2 6" id="KW-0963">Cytoplasm</keyword>
<evidence type="ECO:0000259" key="7">
    <source>
        <dbReference type="Pfam" id="PF01709"/>
    </source>
</evidence>
<accession>A0A1E5FYL8</accession>
<dbReference type="Pfam" id="PF20772">
    <property type="entry name" value="TACO1_YebC_N"/>
    <property type="match status" value="1"/>
</dbReference>
<evidence type="ECO:0000256" key="6">
    <source>
        <dbReference type="HAMAP-Rule" id="MF_00693"/>
    </source>
</evidence>
<dbReference type="Gene3D" id="3.30.70.980">
    <property type="match status" value="2"/>
</dbReference>
<dbReference type="RefSeq" id="WP_069644473.1">
    <property type="nucleotide sequence ID" value="NZ_MIJE01000036.1"/>
</dbReference>
<evidence type="ECO:0000256" key="1">
    <source>
        <dbReference type="ARBA" id="ARBA00008724"/>
    </source>
</evidence>
<evidence type="ECO:0000256" key="5">
    <source>
        <dbReference type="ARBA" id="ARBA00023163"/>
    </source>
</evidence>
<dbReference type="InterPro" id="IPR017856">
    <property type="entry name" value="Integrase-like_N"/>
</dbReference>